<evidence type="ECO:0008006" key="2">
    <source>
        <dbReference type="Google" id="ProtNLM"/>
    </source>
</evidence>
<evidence type="ECO:0000313" key="1">
    <source>
        <dbReference type="EMBL" id="QQR92274.1"/>
    </source>
</evidence>
<protein>
    <recommendedName>
        <fullName evidence="2">CHAP domain-containing protein</fullName>
    </recommendedName>
</protein>
<sequence>MEKNTRFRRLRLALAVASALGLGYGAYHQKYVNDVFPARLEKSHYATTPLGQPISGERLHELPTEAPRYRFGGKSNSNCASYVRQLAHEYFGIDYNSGDAWRFAKRNKLVWQLGKTKQPLQEIIRPGQVLGIQWPGSHYNSWARKYTHLFIVIKRDGNKIIVAHNFGKEFRMGLLEDELARIKGRVIDIIEPRDE</sequence>
<name>A0A7T9DJ37_9ARCH</name>
<organism evidence="1">
    <name type="scientific">Candidatus Iainarchaeum sp</name>
    <dbReference type="NCBI Taxonomy" id="3101447"/>
    <lineage>
        <taxon>Archaea</taxon>
        <taxon>Candidatus Iainarchaeota</taxon>
        <taxon>Candidatus Iainarchaeia</taxon>
        <taxon>Candidatus Iainarchaeales</taxon>
        <taxon>Candidatus Iainarchaeaceae</taxon>
        <taxon>Candidatus Iainarchaeum</taxon>
    </lineage>
</organism>
<gene>
    <name evidence="1" type="ORF">IPJ89_03905</name>
</gene>
<dbReference type="AlphaFoldDB" id="A0A7T9DJ37"/>
<dbReference type="Proteomes" id="UP000596004">
    <property type="component" value="Chromosome"/>
</dbReference>
<dbReference type="EMBL" id="CP064981">
    <property type="protein sequence ID" value="QQR92274.1"/>
    <property type="molecule type" value="Genomic_DNA"/>
</dbReference>
<accession>A0A7T9DJ37</accession>
<proteinExistence type="predicted"/>
<reference evidence="1" key="1">
    <citation type="submission" date="2020-11" db="EMBL/GenBank/DDBJ databases">
        <title>Connecting structure to function with the recovery of over 1000 high-quality activated sludge metagenome-assembled genomes encoding full-length rRNA genes using long-read sequencing.</title>
        <authorList>
            <person name="Singleton C.M."/>
            <person name="Petriglieri F."/>
            <person name="Kristensen J.M."/>
            <person name="Kirkegaard R.H."/>
            <person name="Michaelsen T.Y."/>
            <person name="Andersen M.H."/>
            <person name="Karst S.M."/>
            <person name="Dueholm M.S."/>
            <person name="Nielsen P.H."/>
            <person name="Albertsen M."/>
        </authorList>
    </citation>
    <scope>NUCLEOTIDE SEQUENCE</scope>
    <source>
        <strain evidence="1">Fred_18-Q3-R57-64_BAT3C.431</strain>
    </source>
</reference>